<feature type="compositionally biased region" description="Low complexity" evidence="23">
    <location>
        <begin position="369"/>
        <end position="378"/>
    </location>
</feature>
<evidence type="ECO:0000256" key="15">
    <source>
        <dbReference type="ARBA" id="ARBA00022840"/>
    </source>
</evidence>
<evidence type="ECO:0000256" key="17">
    <source>
        <dbReference type="ARBA" id="ARBA00023014"/>
    </source>
</evidence>
<dbReference type="InterPro" id="IPR027417">
    <property type="entry name" value="P-loop_NTPase"/>
</dbReference>
<dbReference type="GO" id="GO:0051539">
    <property type="term" value="F:4 iron, 4 sulfur cluster binding"/>
    <property type="evidence" value="ECO:0007669"/>
    <property type="project" value="UniProtKB-KW"/>
</dbReference>
<evidence type="ECO:0000256" key="10">
    <source>
        <dbReference type="ARBA" id="ARBA00022741"/>
    </source>
</evidence>
<dbReference type="GO" id="GO:0017116">
    <property type="term" value="F:single-stranded DNA helicase activity"/>
    <property type="evidence" value="ECO:0007669"/>
    <property type="project" value="InterPro"/>
</dbReference>
<keyword evidence="28" id="KW-1185">Reference proteome</keyword>
<keyword evidence="20" id="KW-0539">Nucleus</keyword>
<dbReference type="SUPFAM" id="SSF52540">
    <property type="entry name" value="P-loop containing nucleoside triphosphate hydrolases"/>
    <property type="match status" value="1"/>
</dbReference>
<dbReference type="InterPro" id="IPR047187">
    <property type="entry name" value="SF1_C_Upf1"/>
</dbReference>
<dbReference type="GO" id="GO:0006302">
    <property type="term" value="P:double-strand break repair"/>
    <property type="evidence" value="ECO:0007669"/>
    <property type="project" value="UniProtKB-ARBA"/>
</dbReference>
<dbReference type="FunFam" id="3.40.50.300:FF:000789">
    <property type="entry name" value="DNA replication ATP-dependent helicase/nuclease DNA2"/>
    <property type="match status" value="1"/>
</dbReference>
<dbReference type="GO" id="GO:0003677">
    <property type="term" value="F:DNA binding"/>
    <property type="evidence" value="ECO:0007669"/>
    <property type="project" value="UniProtKB-KW"/>
</dbReference>
<feature type="compositionally biased region" description="Basic and acidic residues" evidence="23">
    <location>
        <begin position="1"/>
        <end position="11"/>
    </location>
</feature>
<dbReference type="Proteomes" id="UP000236544">
    <property type="component" value="Unassembled WGS sequence"/>
</dbReference>
<dbReference type="InterPro" id="IPR050534">
    <property type="entry name" value="Coronavir_polyprotein_1ab"/>
</dbReference>
<evidence type="ECO:0000256" key="21">
    <source>
        <dbReference type="ARBA" id="ARBA00023268"/>
    </source>
</evidence>
<keyword evidence="19" id="KW-0234">DNA repair</keyword>
<comment type="cofactor">
    <cofactor evidence="1">
        <name>[4Fe-4S] cluster</name>
        <dbReference type="ChEBI" id="CHEBI:49883"/>
    </cofactor>
</comment>
<evidence type="ECO:0000259" key="26">
    <source>
        <dbReference type="Pfam" id="PF13087"/>
    </source>
</evidence>
<accession>A0A0N7MLR6</accession>
<evidence type="ECO:0000313" key="27">
    <source>
        <dbReference type="EMBL" id="CUS23033.1"/>
    </source>
</evidence>
<feature type="compositionally biased region" description="Basic and acidic residues" evidence="23">
    <location>
        <begin position="143"/>
        <end position="165"/>
    </location>
</feature>
<feature type="domain" description="DNA2/NAM7 helicase helicase" evidence="25">
    <location>
        <begin position="1084"/>
        <end position="1167"/>
    </location>
</feature>
<keyword evidence="21" id="KW-0511">Multifunctional enzyme</keyword>
<evidence type="ECO:0000313" key="28">
    <source>
        <dbReference type="Proteomes" id="UP000236544"/>
    </source>
</evidence>
<evidence type="ECO:0000256" key="22">
    <source>
        <dbReference type="ARBA" id="ARBA00047995"/>
    </source>
</evidence>
<evidence type="ECO:0000256" key="7">
    <source>
        <dbReference type="ARBA" id="ARBA00022705"/>
    </source>
</evidence>
<sequence>MCSNEIKKREFSPLASPDRSKQEEHEHNPSRSSAVTSVSRKRTLQSKKKYKFAPVDTLTRGASSEPPVLQSLSLSQVRKSKVSNAPRIDHDPSAVPKPSVAPKAVFKSSKTVALEAGVPKILENAPPEEVIWQYSPFKTPRTDFSDRDRGYKSTSEDSVAEHVVKESSTPIVPNKFKKVLNFPHMHDGQELLGDAAVMASKKSSLRANSVQKSFSLQPPSRASTRDIDEIINDIEDGFELKPPFQGKDIPSSPTKMVSQRLRERQSGTQEDPPLVNHPLLDYSGLKNAEVNDKLRCEPEIHQRKDCRERASYKTNNDNDKKDEEEEEDDDDEDDDEDDESLIELLTQKFVGKPNNQQGSNYYENEDENSQNNNSLSSDAAQDDSLLEYFQSSEAGPYEAGPSCVPEKMNIEDTIESVEASFSQNVVLREVENESEKWQSYAKKAHCATSRVGMERWVIVEIKELHVSKKGLQKVLKCIDRNGDISNLVTRSPWSRLDFKEGDVIHTISGLNATNKRLFSDDTDPETGKINDNLLILNPDILISATTVGRAVECERRALLSNQISGPGEPSLPALVGNIVHELVQTCLKYKLGHIQISRERMISFLDGILDNYVADIIMCQSTKNTLLQQITAEHIPNIKQFLDAIVKREKSRRFPGDSNFAGKQQISISNIIDIEENIWSPMYGLKGFIDATVETTLPNDSTFVAPLELKTGKFKSISHEAQGSIYNLLLSDRYELPVNFFLLFYTKTNDFTKHDTLLHSLKHLIVLRNHVSEYLRHELSEMMENKWQGTTLPSILGSATCDNCYSKTECMVINNLCEDGNSKESGLRDGEYEALTGHLTGNRLNYKEFYMKYEDLIVKEESSLKGINNEIFLIDSKTRESLSGKCVSSLVIIASEDDSDSKLMKYTFCRKDGDVESLPSISNSQLSKNDMVIISDEVGHFALCTGRVVSISTMEITISTSRRLQSNNVHAPGFEKGRKQVLETVLMPPKFANLSHKSITYRIDRNEVQQGLALARFNLLNLFLPPVPKGALTTDPSTGREIAFKKSWGGDQKTREIVVDGRAPRFVASSEPPRVQYDEGLKTKFNEDQWKAFEKVMRLDDYALILGMPGTGKTTLIVEIVKTLVAHGKTILLTSYTHSAIDNILIKLKNCEIDICRLGHRHRVHQEAWEFVPDFTEASTFEEFRDRVEKPSVVATTCLNIHDTLLSLRSKDFDYVILDEASQLSLPICVGPLKFAERFVLVGDHYQLPPLVKNEAARVGGLDLSLFKLLCERHPDSVVELTHQYRMCEDIMTLSNYLIYDGKLKCVSEEVRDQKLEIPQVAELKAMHVKGKHGQWLDVVVNSEKRVVFLDHDNCPAFREIAEKDNIKNPGEAELVWQCVSAMVHCGVSRRDIGVMTLYRAQLRTLRKMFESEEHSELEILTADQFQGRDKQCVIISMVRSNDDLNGGSLLRELRRVNVAMTRAKCKLIIIGSKATISSVESLKGFMSLLESRGWLYSLPPDCLESYNIPRPAPSQHSRKKKQGSVVANITAESKFTQDKNVLRDTLNGM</sequence>
<dbReference type="EC" id="3.6.4.12" evidence="4"/>
<name>A0A0N7MLR6_9SACH</name>
<keyword evidence="18" id="KW-0238">DNA-binding</keyword>
<feature type="region of interest" description="Disordered" evidence="23">
    <location>
        <begin position="206"/>
        <end position="378"/>
    </location>
</feature>
<dbReference type="InterPro" id="IPR026851">
    <property type="entry name" value="Dna2/JHS1_DEXXQ-box"/>
</dbReference>
<dbReference type="GO" id="GO:0046872">
    <property type="term" value="F:metal ion binding"/>
    <property type="evidence" value="ECO:0007669"/>
    <property type="project" value="UniProtKB-KW"/>
</dbReference>
<keyword evidence="9" id="KW-0479">Metal-binding</keyword>
<keyword evidence="7" id="KW-0235">DNA replication</keyword>
<dbReference type="GO" id="GO:0006273">
    <property type="term" value="P:lagging strand elongation"/>
    <property type="evidence" value="ECO:0007669"/>
    <property type="project" value="UniProtKB-ARBA"/>
</dbReference>
<comment type="subcellular location">
    <subcellularLocation>
        <location evidence="2">Nucleus</location>
    </subcellularLocation>
</comment>
<feature type="compositionally biased region" description="Acidic residues" evidence="23">
    <location>
        <begin position="322"/>
        <end position="341"/>
    </location>
</feature>
<dbReference type="CDD" id="cd18041">
    <property type="entry name" value="DEXXQc_DNA2"/>
    <property type="match status" value="1"/>
</dbReference>
<dbReference type="Gene3D" id="3.90.320.10">
    <property type="match status" value="1"/>
</dbReference>
<evidence type="ECO:0000256" key="14">
    <source>
        <dbReference type="ARBA" id="ARBA00022806"/>
    </source>
</evidence>
<keyword evidence="6" id="KW-0004">4Fe-4S</keyword>
<feature type="domain" description="DNA2/NAM7 helicase helicase" evidence="25">
    <location>
        <begin position="1185"/>
        <end position="1254"/>
    </location>
</feature>
<keyword evidence="15" id="KW-0067">ATP-binding</keyword>
<dbReference type="Pfam" id="PF08696">
    <property type="entry name" value="Dna2"/>
    <property type="match status" value="1"/>
</dbReference>
<dbReference type="PANTHER" id="PTHR43788:SF8">
    <property type="entry name" value="DNA-BINDING PROTEIN SMUBP-2"/>
    <property type="match status" value="1"/>
</dbReference>
<feature type="compositionally biased region" description="Basic and acidic residues" evidence="23">
    <location>
        <begin position="18"/>
        <end position="29"/>
    </location>
</feature>
<evidence type="ECO:0000259" key="25">
    <source>
        <dbReference type="Pfam" id="PF13086"/>
    </source>
</evidence>
<dbReference type="GO" id="GO:0005524">
    <property type="term" value="F:ATP binding"/>
    <property type="evidence" value="ECO:0007669"/>
    <property type="project" value="UniProtKB-KW"/>
</dbReference>
<feature type="domain" description="DNA2/NAM7 helicase-like C-terminal" evidence="26">
    <location>
        <begin position="1262"/>
        <end position="1474"/>
    </location>
</feature>
<dbReference type="Pfam" id="PF13086">
    <property type="entry name" value="AAA_11"/>
    <property type="match status" value="2"/>
</dbReference>
<feature type="domain" description="DNA replication factor Dna2 N-terminal" evidence="24">
    <location>
        <begin position="480"/>
        <end position="694"/>
    </location>
</feature>
<keyword evidence="8" id="KW-0540">Nuclease</keyword>
<dbReference type="Gene3D" id="3.40.50.300">
    <property type="entry name" value="P-loop containing nucleotide triphosphate hydrolases"/>
    <property type="match status" value="3"/>
</dbReference>
<keyword evidence="14" id="KW-0347">Helicase</keyword>
<evidence type="ECO:0000256" key="11">
    <source>
        <dbReference type="ARBA" id="ARBA00022759"/>
    </source>
</evidence>
<dbReference type="InterPro" id="IPR041679">
    <property type="entry name" value="DNA2/NAM7-like_C"/>
</dbReference>
<keyword evidence="12" id="KW-0227">DNA damage</keyword>
<comment type="catalytic activity">
    <reaction evidence="22">
        <text>ATP + H2O = ADP + phosphate + H(+)</text>
        <dbReference type="Rhea" id="RHEA:13065"/>
        <dbReference type="ChEBI" id="CHEBI:15377"/>
        <dbReference type="ChEBI" id="CHEBI:15378"/>
        <dbReference type="ChEBI" id="CHEBI:30616"/>
        <dbReference type="ChEBI" id="CHEBI:43474"/>
        <dbReference type="ChEBI" id="CHEBI:456216"/>
        <dbReference type="EC" id="3.6.4.12"/>
    </reaction>
</comment>
<evidence type="ECO:0000256" key="6">
    <source>
        <dbReference type="ARBA" id="ARBA00022485"/>
    </source>
</evidence>
<dbReference type="FunFam" id="3.40.50.300:FF:000721">
    <property type="entry name" value="DNA replication ATP-dependent helicase/nuclease DNA2"/>
    <property type="match status" value="1"/>
</dbReference>
<evidence type="ECO:0000256" key="3">
    <source>
        <dbReference type="ARBA" id="ARBA00007913"/>
    </source>
</evidence>
<evidence type="ECO:0000256" key="5">
    <source>
        <dbReference type="ARBA" id="ARBA00021516"/>
    </source>
</evidence>
<evidence type="ECO:0000256" key="1">
    <source>
        <dbReference type="ARBA" id="ARBA00001966"/>
    </source>
</evidence>
<dbReference type="OrthoDB" id="6513042at2759"/>
<feature type="region of interest" description="Disordered" evidence="23">
    <location>
        <begin position="143"/>
        <end position="167"/>
    </location>
</feature>
<evidence type="ECO:0000259" key="24">
    <source>
        <dbReference type="Pfam" id="PF08696"/>
    </source>
</evidence>
<dbReference type="InterPro" id="IPR011604">
    <property type="entry name" value="PDDEXK-like_dom_sf"/>
</dbReference>
<evidence type="ECO:0000256" key="8">
    <source>
        <dbReference type="ARBA" id="ARBA00022722"/>
    </source>
</evidence>
<dbReference type="CDD" id="cd18808">
    <property type="entry name" value="SF1_C_Upf1"/>
    <property type="match status" value="1"/>
</dbReference>
<proteinExistence type="inferred from homology"/>
<keyword evidence="13" id="KW-0378">Hydrolase</keyword>
<keyword evidence="11" id="KW-0255">Endonuclease</keyword>
<dbReference type="GO" id="GO:0035861">
    <property type="term" value="C:site of double-strand break"/>
    <property type="evidence" value="ECO:0007669"/>
    <property type="project" value="UniProtKB-ARBA"/>
</dbReference>
<feature type="compositionally biased region" description="Polar residues" evidence="23">
    <location>
        <begin position="206"/>
        <end position="222"/>
    </location>
</feature>
<evidence type="ECO:0000256" key="20">
    <source>
        <dbReference type="ARBA" id="ARBA00023242"/>
    </source>
</evidence>
<dbReference type="Pfam" id="PF13087">
    <property type="entry name" value="AAA_12"/>
    <property type="match status" value="1"/>
</dbReference>
<protein>
    <recommendedName>
        <fullName evidence="5">DNA replication ATP-dependent helicase/nuclease DNA2</fullName>
        <ecNumber evidence="4">3.6.4.12</ecNumber>
    </recommendedName>
</protein>
<evidence type="ECO:0000256" key="12">
    <source>
        <dbReference type="ARBA" id="ARBA00022763"/>
    </source>
</evidence>
<evidence type="ECO:0000256" key="19">
    <source>
        <dbReference type="ARBA" id="ARBA00023204"/>
    </source>
</evidence>
<feature type="region of interest" description="Disordered" evidence="23">
    <location>
        <begin position="1"/>
        <end position="101"/>
    </location>
</feature>
<dbReference type="GO" id="GO:0016887">
    <property type="term" value="F:ATP hydrolysis activity"/>
    <property type="evidence" value="ECO:0007669"/>
    <property type="project" value="RHEA"/>
</dbReference>
<evidence type="ECO:0000256" key="4">
    <source>
        <dbReference type="ARBA" id="ARBA00012551"/>
    </source>
</evidence>
<reference evidence="28" key="1">
    <citation type="submission" date="2015-10" db="EMBL/GenBank/DDBJ databases">
        <authorList>
            <person name="Devillers H."/>
        </authorList>
    </citation>
    <scope>NUCLEOTIDE SEQUENCE [LARGE SCALE GENOMIC DNA]</scope>
</reference>
<dbReference type="InterPro" id="IPR014808">
    <property type="entry name" value="DNA_replication_fac_Dna2_N"/>
</dbReference>
<feature type="compositionally biased region" description="Basic residues" evidence="23">
    <location>
        <begin position="39"/>
        <end position="51"/>
    </location>
</feature>
<keyword evidence="17" id="KW-0411">Iron-sulfur</keyword>
<evidence type="ECO:0000256" key="9">
    <source>
        <dbReference type="ARBA" id="ARBA00022723"/>
    </source>
</evidence>
<evidence type="ECO:0000256" key="23">
    <source>
        <dbReference type="SAM" id="MobiDB-lite"/>
    </source>
</evidence>
<evidence type="ECO:0000256" key="13">
    <source>
        <dbReference type="ARBA" id="ARBA00022801"/>
    </source>
</evidence>
<evidence type="ECO:0000256" key="18">
    <source>
        <dbReference type="ARBA" id="ARBA00023125"/>
    </source>
</evidence>
<feature type="compositionally biased region" description="Basic and acidic residues" evidence="23">
    <location>
        <begin position="289"/>
        <end position="321"/>
    </location>
</feature>
<dbReference type="EMBL" id="LN890539">
    <property type="protein sequence ID" value="CUS23033.1"/>
    <property type="molecule type" value="Genomic_DNA"/>
</dbReference>
<gene>
    <name evidence="27" type="ORF">LAQU0_S08e00650g</name>
</gene>
<dbReference type="GO" id="GO:0005634">
    <property type="term" value="C:nucleus"/>
    <property type="evidence" value="ECO:0007669"/>
    <property type="project" value="UniProtKB-SubCell"/>
</dbReference>
<dbReference type="GO" id="GO:0043139">
    <property type="term" value="F:5'-3' DNA helicase activity"/>
    <property type="evidence" value="ECO:0007669"/>
    <property type="project" value="TreeGrafter"/>
</dbReference>
<dbReference type="PANTHER" id="PTHR43788">
    <property type="entry name" value="DNA2/NAM7 HELICASE FAMILY MEMBER"/>
    <property type="match status" value="1"/>
</dbReference>
<organism evidence="27 28">
    <name type="scientific">Lachancea quebecensis</name>
    <dbReference type="NCBI Taxonomy" id="1654605"/>
    <lineage>
        <taxon>Eukaryota</taxon>
        <taxon>Fungi</taxon>
        <taxon>Dikarya</taxon>
        <taxon>Ascomycota</taxon>
        <taxon>Saccharomycotina</taxon>
        <taxon>Saccharomycetes</taxon>
        <taxon>Saccharomycetales</taxon>
        <taxon>Saccharomycetaceae</taxon>
        <taxon>Lachancea</taxon>
    </lineage>
</organism>
<dbReference type="GO" id="GO:0000014">
    <property type="term" value="F:single-stranded DNA endodeoxyribonuclease activity"/>
    <property type="evidence" value="ECO:0007669"/>
    <property type="project" value="UniProtKB-ARBA"/>
</dbReference>
<comment type="similarity">
    <text evidence="3">Belongs to the DNA2/NAM7 helicase family.</text>
</comment>
<keyword evidence="16" id="KW-0408">Iron</keyword>
<evidence type="ECO:0000256" key="16">
    <source>
        <dbReference type="ARBA" id="ARBA00023004"/>
    </source>
</evidence>
<evidence type="ECO:0000256" key="2">
    <source>
        <dbReference type="ARBA" id="ARBA00004123"/>
    </source>
</evidence>
<keyword evidence="10" id="KW-0547">Nucleotide-binding</keyword>
<dbReference type="InterPro" id="IPR041677">
    <property type="entry name" value="DNA2/NAM7_AAA_11"/>
</dbReference>